<feature type="region of interest" description="Disordered" evidence="1">
    <location>
        <begin position="69"/>
        <end position="89"/>
    </location>
</feature>
<evidence type="ECO:0000313" key="2">
    <source>
        <dbReference type="EMBL" id="CAG7730863.1"/>
    </source>
</evidence>
<dbReference type="EMBL" id="CAJVCH010201578">
    <property type="protein sequence ID" value="CAG7730863.1"/>
    <property type="molecule type" value="Genomic_DNA"/>
</dbReference>
<name>A0A8J2NY72_9HEXA</name>
<sequence length="172" mass="18521">MARFRSAAASTNNTVPTMQTMMRIGSVSVTDTGRHNSGRISVSSVSADHVHPAGNSIGVTRLTEGADLQSSLSAAPGKKQRSKLSKDHHHSIHFDVADGDCENSIDERTQAETSFISIPLSEHQDNSSRGKTSKPSGRHRNDSRVAILPPIKDSTDDHEISEITPFCTTTES</sequence>
<feature type="region of interest" description="Disordered" evidence="1">
    <location>
        <begin position="115"/>
        <end position="172"/>
    </location>
</feature>
<accession>A0A8J2NY72</accession>
<comment type="caution">
    <text evidence="2">The sequence shown here is derived from an EMBL/GenBank/DDBJ whole genome shotgun (WGS) entry which is preliminary data.</text>
</comment>
<evidence type="ECO:0000256" key="1">
    <source>
        <dbReference type="SAM" id="MobiDB-lite"/>
    </source>
</evidence>
<dbReference type="Proteomes" id="UP000708208">
    <property type="component" value="Unassembled WGS sequence"/>
</dbReference>
<gene>
    <name evidence="2" type="ORF">AFUS01_LOCUS19479</name>
</gene>
<feature type="compositionally biased region" description="Polar residues" evidence="1">
    <location>
        <begin position="8"/>
        <end position="20"/>
    </location>
</feature>
<dbReference type="AlphaFoldDB" id="A0A8J2NY72"/>
<keyword evidence="3" id="KW-1185">Reference proteome</keyword>
<evidence type="ECO:0000313" key="3">
    <source>
        <dbReference type="Proteomes" id="UP000708208"/>
    </source>
</evidence>
<proteinExistence type="predicted"/>
<protein>
    <submittedName>
        <fullName evidence="2">Uncharacterized protein</fullName>
    </submittedName>
</protein>
<feature type="region of interest" description="Disordered" evidence="1">
    <location>
        <begin position="1"/>
        <end position="57"/>
    </location>
</feature>
<reference evidence="2" key="1">
    <citation type="submission" date="2021-06" db="EMBL/GenBank/DDBJ databases">
        <authorList>
            <person name="Hodson N. C."/>
            <person name="Mongue J. A."/>
            <person name="Jaron S. K."/>
        </authorList>
    </citation>
    <scope>NUCLEOTIDE SEQUENCE</scope>
</reference>
<organism evidence="2 3">
    <name type="scientific">Allacma fusca</name>
    <dbReference type="NCBI Taxonomy" id="39272"/>
    <lineage>
        <taxon>Eukaryota</taxon>
        <taxon>Metazoa</taxon>
        <taxon>Ecdysozoa</taxon>
        <taxon>Arthropoda</taxon>
        <taxon>Hexapoda</taxon>
        <taxon>Collembola</taxon>
        <taxon>Symphypleona</taxon>
        <taxon>Sminthuridae</taxon>
        <taxon>Allacma</taxon>
    </lineage>
</organism>
<feature type="compositionally biased region" description="Basic residues" evidence="1">
    <location>
        <begin position="78"/>
        <end position="89"/>
    </location>
</feature>